<dbReference type="AlphaFoldDB" id="A0A673V236"/>
<evidence type="ECO:0000313" key="7">
    <source>
        <dbReference type="Ensembl" id="ENSSSUP00005027602.1"/>
    </source>
</evidence>
<organism evidence="7 8">
    <name type="scientific">Suricata suricatta</name>
    <name type="common">Meerkat</name>
    <dbReference type="NCBI Taxonomy" id="37032"/>
    <lineage>
        <taxon>Eukaryota</taxon>
        <taxon>Metazoa</taxon>
        <taxon>Chordata</taxon>
        <taxon>Craniata</taxon>
        <taxon>Vertebrata</taxon>
        <taxon>Euteleostomi</taxon>
        <taxon>Mammalia</taxon>
        <taxon>Eutheria</taxon>
        <taxon>Laurasiatheria</taxon>
        <taxon>Carnivora</taxon>
        <taxon>Feliformia</taxon>
        <taxon>Herpestidae</taxon>
        <taxon>Suricata</taxon>
    </lineage>
</organism>
<protein>
    <recommendedName>
        <fullName evidence="9">Leukocyte associated immunoglobulin like receptor 1</fullName>
    </recommendedName>
</protein>
<reference evidence="7" key="2">
    <citation type="submission" date="2025-08" db="UniProtKB">
        <authorList>
            <consortium name="Ensembl"/>
        </authorList>
    </citation>
    <scope>IDENTIFICATION</scope>
</reference>
<evidence type="ECO:0000256" key="5">
    <source>
        <dbReference type="SAM" id="Phobius"/>
    </source>
</evidence>
<dbReference type="SUPFAM" id="SSF48726">
    <property type="entry name" value="Immunoglobulin"/>
    <property type="match status" value="1"/>
</dbReference>
<dbReference type="Ensembl" id="ENSSSUT00005031529.1">
    <property type="protein sequence ID" value="ENSSSUP00005027602.1"/>
    <property type="gene ID" value="ENSSSUG00005017865.1"/>
</dbReference>
<keyword evidence="5" id="KW-0472">Membrane</keyword>
<accession>A0A673V236</accession>
<keyword evidence="3" id="KW-0393">Immunoglobulin domain</keyword>
<keyword evidence="1 6" id="KW-0732">Signal</keyword>
<dbReference type="FunFam" id="2.60.40.10:FF:000049">
    <property type="entry name" value="Leukocyte immunoglobulin-like receptor subfamily B member 1"/>
    <property type="match status" value="1"/>
</dbReference>
<dbReference type="GO" id="GO:0005886">
    <property type="term" value="C:plasma membrane"/>
    <property type="evidence" value="ECO:0007669"/>
    <property type="project" value="TreeGrafter"/>
</dbReference>
<sequence length="277" mass="30144">MCPHSTTFLALALCLGPGLHAQKGSLPPPLIHAEPGPEVPLGQRVTIVCRSLAAYEVFRLEKEGGVFQQDVHQRSPRNTEARFRIAAGTGAGGRYQCLYHVGDTWSDRSETLALVVTDTPGDVGCSPPRTCNPTGDTRTYEDDSKSPDLSTEHVYILVGVSVALFLCLLLLALALLHCQRRKKRKLPSSQDEEQRPQERVSPAVDIFERTPDPATVDRLPEKDRAAPSSTPPAGSPQDVTYAQLDHRVLTQRTARGASPLSTEPTAESSTYASLARR</sequence>
<keyword evidence="8" id="KW-1185">Reference proteome</keyword>
<gene>
    <name evidence="7" type="primary">LOC115280056</name>
</gene>
<evidence type="ECO:0000256" key="2">
    <source>
        <dbReference type="ARBA" id="ARBA00023157"/>
    </source>
</evidence>
<dbReference type="PANTHER" id="PTHR11738">
    <property type="entry name" value="MHC CLASS I NK CELL RECEPTOR"/>
    <property type="match status" value="1"/>
</dbReference>
<dbReference type="InterPro" id="IPR050412">
    <property type="entry name" value="Ig-like_Receptors_ImmuneReg"/>
</dbReference>
<proteinExistence type="predicted"/>
<feature type="chain" id="PRO_5025395699" description="Leukocyte associated immunoglobulin like receptor 1" evidence="6">
    <location>
        <begin position="22"/>
        <end position="277"/>
    </location>
</feature>
<dbReference type="Proteomes" id="UP000472268">
    <property type="component" value="Chromosome 16"/>
</dbReference>
<keyword evidence="5" id="KW-0812">Transmembrane</keyword>
<evidence type="ECO:0008006" key="9">
    <source>
        <dbReference type="Google" id="ProtNLM"/>
    </source>
</evidence>
<dbReference type="RefSeq" id="XP_029780571.1">
    <property type="nucleotide sequence ID" value="XM_029924711.1"/>
</dbReference>
<feature type="compositionally biased region" description="Polar residues" evidence="4">
    <location>
        <begin position="259"/>
        <end position="277"/>
    </location>
</feature>
<feature type="region of interest" description="Disordered" evidence="4">
    <location>
        <begin position="184"/>
        <end position="277"/>
    </location>
</feature>
<dbReference type="GO" id="GO:0002764">
    <property type="term" value="P:immune response-regulating signaling pathway"/>
    <property type="evidence" value="ECO:0007669"/>
    <property type="project" value="TreeGrafter"/>
</dbReference>
<dbReference type="InterPro" id="IPR013783">
    <property type="entry name" value="Ig-like_fold"/>
</dbReference>
<dbReference type="GeneID" id="115280056"/>
<dbReference type="InterPro" id="IPR036179">
    <property type="entry name" value="Ig-like_dom_sf"/>
</dbReference>
<evidence type="ECO:0000256" key="1">
    <source>
        <dbReference type="ARBA" id="ARBA00022729"/>
    </source>
</evidence>
<feature type="transmembrane region" description="Helical" evidence="5">
    <location>
        <begin position="154"/>
        <end position="176"/>
    </location>
</feature>
<reference evidence="7 8" key="1">
    <citation type="submission" date="2019-05" db="EMBL/GenBank/DDBJ databases">
        <title>A Chromosome-scale Meerkat (S. suricatta) Genome Assembly.</title>
        <authorList>
            <person name="Dudchenko O."/>
            <person name="Lieberman Aiden E."/>
            <person name="Tung J."/>
            <person name="Barreiro L.B."/>
            <person name="Clutton-Brock T.H."/>
        </authorList>
    </citation>
    <scope>NUCLEOTIDE SEQUENCE [LARGE SCALE GENOMIC DNA]</scope>
</reference>
<name>A0A673V236_SURSU</name>
<evidence type="ECO:0000256" key="3">
    <source>
        <dbReference type="ARBA" id="ARBA00023319"/>
    </source>
</evidence>
<keyword evidence="5" id="KW-1133">Transmembrane helix</keyword>
<dbReference type="Gene3D" id="2.60.40.10">
    <property type="entry name" value="Immunoglobulins"/>
    <property type="match status" value="1"/>
</dbReference>
<dbReference type="OMA" id="CIYQIES"/>
<feature type="signal peptide" evidence="6">
    <location>
        <begin position="1"/>
        <end position="21"/>
    </location>
</feature>
<reference evidence="7" key="3">
    <citation type="submission" date="2025-09" db="UniProtKB">
        <authorList>
            <consortium name="Ensembl"/>
        </authorList>
    </citation>
    <scope>IDENTIFICATION</scope>
</reference>
<dbReference type="PANTHER" id="PTHR11738:SF129">
    <property type="entry name" value="LEUKOCYTE-ASSOCIATED IMMUNOGLOBULIN-LIKE RECEPTOR 1"/>
    <property type="match status" value="1"/>
</dbReference>
<evidence type="ECO:0000256" key="6">
    <source>
        <dbReference type="SAM" id="SignalP"/>
    </source>
</evidence>
<keyword evidence="2" id="KW-1015">Disulfide bond</keyword>
<feature type="region of interest" description="Disordered" evidence="4">
    <location>
        <begin position="124"/>
        <end position="147"/>
    </location>
</feature>
<evidence type="ECO:0000256" key="4">
    <source>
        <dbReference type="SAM" id="MobiDB-lite"/>
    </source>
</evidence>
<evidence type="ECO:0000313" key="8">
    <source>
        <dbReference type="Proteomes" id="UP000472268"/>
    </source>
</evidence>